<evidence type="ECO:0000256" key="14">
    <source>
        <dbReference type="RuleBase" id="RU003591"/>
    </source>
</evidence>
<keyword evidence="7 14" id="KW-0808">Transferase</keyword>
<dbReference type="Proteomes" id="UP000050398">
    <property type="component" value="Unassembled WGS sequence"/>
</dbReference>
<feature type="domain" description="Thiamine pyrophosphate enzyme N-terminal TPP-binding" evidence="17">
    <location>
        <begin position="19"/>
        <end position="132"/>
    </location>
</feature>
<dbReference type="NCBIfam" id="TIGR00118">
    <property type="entry name" value="acolac_lg"/>
    <property type="match status" value="1"/>
</dbReference>
<evidence type="ECO:0000259" key="16">
    <source>
        <dbReference type="Pfam" id="PF02775"/>
    </source>
</evidence>
<evidence type="ECO:0000256" key="4">
    <source>
        <dbReference type="ARBA" id="ARBA00013145"/>
    </source>
</evidence>
<dbReference type="GO" id="GO:0030976">
    <property type="term" value="F:thiamine pyrophosphate binding"/>
    <property type="evidence" value="ECO:0007669"/>
    <property type="project" value="UniProtKB-UniRule"/>
</dbReference>
<dbReference type="PANTHER" id="PTHR18968:SF13">
    <property type="entry name" value="ACETOLACTATE SYNTHASE CATALYTIC SUBUNIT, MITOCHONDRIAL"/>
    <property type="match status" value="1"/>
</dbReference>
<evidence type="ECO:0000259" key="15">
    <source>
        <dbReference type="Pfam" id="PF00205"/>
    </source>
</evidence>
<evidence type="ECO:0000256" key="13">
    <source>
        <dbReference type="ARBA" id="ARBA00048670"/>
    </source>
</evidence>
<dbReference type="PANTHER" id="PTHR18968">
    <property type="entry name" value="THIAMINE PYROPHOSPHATE ENZYMES"/>
    <property type="match status" value="1"/>
</dbReference>
<organism evidence="18 19">
    <name type="scientific">Rossellomorea vietnamensis</name>
    <dbReference type="NCBI Taxonomy" id="218284"/>
    <lineage>
        <taxon>Bacteria</taxon>
        <taxon>Bacillati</taxon>
        <taxon>Bacillota</taxon>
        <taxon>Bacilli</taxon>
        <taxon>Bacillales</taxon>
        <taxon>Bacillaceae</taxon>
        <taxon>Rossellomorea</taxon>
    </lineage>
</organism>
<keyword evidence="6" id="KW-0285">Flavoprotein</keyword>
<evidence type="ECO:0000313" key="19">
    <source>
        <dbReference type="Proteomes" id="UP000050398"/>
    </source>
</evidence>
<dbReference type="FunFam" id="3.40.50.970:FF:000016">
    <property type="entry name" value="Acetolactate synthase"/>
    <property type="match status" value="1"/>
</dbReference>
<name>A0A0P6VZJ3_9BACI</name>
<dbReference type="CDD" id="cd02015">
    <property type="entry name" value="TPP_AHAS"/>
    <property type="match status" value="1"/>
</dbReference>
<dbReference type="InterPro" id="IPR045229">
    <property type="entry name" value="TPP_enz"/>
</dbReference>
<dbReference type="GO" id="GO:0050660">
    <property type="term" value="F:flavin adenine dinucleotide binding"/>
    <property type="evidence" value="ECO:0007669"/>
    <property type="project" value="InterPro"/>
</dbReference>
<evidence type="ECO:0000256" key="1">
    <source>
        <dbReference type="ARBA" id="ARBA00004974"/>
    </source>
</evidence>
<dbReference type="GO" id="GO:0009099">
    <property type="term" value="P:L-valine biosynthetic process"/>
    <property type="evidence" value="ECO:0007669"/>
    <property type="project" value="UniProtKB-UniPathway"/>
</dbReference>
<dbReference type="GO" id="GO:0003984">
    <property type="term" value="F:acetolactate synthase activity"/>
    <property type="evidence" value="ECO:0007669"/>
    <property type="project" value="UniProtKB-EC"/>
</dbReference>
<evidence type="ECO:0000259" key="17">
    <source>
        <dbReference type="Pfam" id="PF02776"/>
    </source>
</evidence>
<evidence type="ECO:0000256" key="11">
    <source>
        <dbReference type="ARBA" id="ARBA00023052"/>
    </source>
</evidence>
<dbReference type="GO" id="GO:0005948">
    <property type="term" value="C:acetolactate synthase complex"/>
    <property type="evidence" value="ECO:0007669"/>
    <property type="project" value="TreeGrafter"/>
</dbReference>
<dbReference type="NCBIfam" id="NF005824">
    <property type="entry name" value="PRK07710.1"/>
    <property type="match status" value="1"/>
</dbReference>
<dbReference type="InterPro" id="IPR011766">
    <property type="entry name" value="TPP_enzyme_TPP-bd"/>
</dbReference>
<comment type="similarity">
    <text evidence="3 14">Belongs to the TPP enzyme family.</text>
</comment>
<comment type="catalytic activity">
    <reaction evidence="13 14">
        <text>2 pyruvate + H(+) = (2S)-2-acetolactate + CO2</text>
        <dbReference type="Rhea" id="RHEA:25249"/>
        <dbReference type="ChEBI" id="CHEBI:15361"/>
        <dbReference type="ChEBI" id="CHEBI:15378"/>
        <dbReference type="ChEBI" id="CHEBI:16526"/>
        <dbReference type="ChEBI" id="CHEBI:58476"/>
        <dbReference type="EC" id="2.2.1.6"/>
    </reaction>
</comment>
<dbReference type="FunFam" id="3.40.50.1220:FF:000008">
    <property type="entry name" value="Acetolactate synthase"/>
    <property type="match status" value="1"/>
</dbReference>
<evidence type="ECO:0000256" key="7">
    <source>
        <dbReference type="ARBA" id="ARBA00022679"/>
    </source>
</evidence>
<evidence type="ECO:0000256" key="3">
    <source>
        <dbReference type="ARBA" id="ARBA00007812"/>
    </source>
</evidence>
<dbReference type="SUPFAM" id="SSF52467">
    <property type="entry name" value="DHS-like NAD/FAD-binding domain"/>
    <property type="match status" value="1"/>
</dbReference>
<dbReference type="InterPro" id="IPR012846">
    <property type="entry name" value="Acetolactate_synth_lsu"/>
</dbReference>
<dbReference type="GO" id="GO:0000287">
    <property type="term" value="F:magnesium ion binding"/>
    <property type="evidence" value="ECO:0007669"/>
    <property type="project" value="UniProtKB-UniRule"/>
</dbReference>
<dbReference type="Gene3D" id="3.40.50.1220">
    <property type="entry name" value="TPP-binding domain"/>
    <property type="match status" value="1"/>
</dbReference>
<dbReference type="SUPFAM" id="SSF52518">
    <property type="entry name" value="Thiamin diphosphate-binding fold (THDP-binding)"/>
    <property type="match status" value="2"/>
</dbReference>
<evidence type="ECO:0000313" key="18">
    <source>
        <dbReference type="EMBL" id="KPL60589.1"/>
    </source>
</evidence>
<dbReference type="OrthoDB" id="4494979at2"/>
<evidence type="ECO:0000256" key="9">
    <source>
        <dbReference type="ARBA" id="ARBA00022827"/>
    </source>
</evidence>
<dbReference type="Pfam" id="PF02775">
    <property type="entry name" value="TPP_enzyme_C"/>
    <property type="match status" value="1"/>
</dbReference>
<dbReference type="AlphaFoldDB" id="A0A0P6VZJ3"/>
<dbReference type="EMBL" id="LIXZ01000003">
    <property type="protein sequence ID" value="KPL60589.1"/>
    <property type="molecule type" value="Genomic_DNA"/>
</dbReference>
<feature type="domain" description="Thiamine pyrophosphate enzyme TPP-binding" evidence="16">
    <location>
        <begin position="399"/>
        <end position="547"/>
    </location>
</feature>
<dbReference type="CDD" id="cd07035">
    <property type="entry name" value="TPP_PYR_POX_like"/>
    <property type="match status" value="1"/>
</dbReference>
<gene>
    <name evidence="18" type="ORF">AM506_05585</name>
</gene>
<dbReference type="GO" id="GO:0009097">
    <property type="term" value="P:isoleucine biosynthetic process"/>
    <property type="evidence" value="ECO:0007669"/>
    <property type="project" value="UniProtKB-UniPathway"/>
</dbReference>
<keyword evidence="9" id="KW-0274">FAD</keyword>
<accession>A0A0P6VZJ3</accession>
<keyword evidence="5 14" id="KW-0028">Amino-acid biosynthesis</keyword>
<comment type="caution">
    <text evidence="18">The sequence shown here is derived from an EMBL/GenBank/DDBJ whole genome shotgun (WGS) entry which is preliminary data.</text>
</comment>
<comment type="cofactor">
    <cofactor evidence="14">
        <name>Mg(2+)</name>
        <dbReference type="ChEBI" id="CHEBI:18420"/>
    </cofactor>
    <text evidence="14">Binds 1 Mg(2+) ion per subunit.</text>
</comment>
<evidence type="ECO:0000256" key="2">
    <source>
        <dbReference type="ARBA" id="ARBA00005025"/>
    </source>
</evidence>
<dbReference type="InterPro" id="IPR012000">
    <property type="entry name" value="Thiamin_PyroP_enz_cen_dom"/>
</dbReference>
<proteinExistence type="inferred from homology"/>
<evidence type="ECO:0000256" key="5">
    <source>
        <dbReference type="ARBA" id="ARBA00022605"/>
    </source>
</evidence>
<evidence type="ECO:0000256" key="12">
    <source>
        <dbReference type="ARBA" id="ARBA00023304"/>
    </source>
</evidence>
<keyword evidence="10 14" id="KW-0460">Magnesium</keyword>
<evidence type="ECO:0000256" key="6">
    <source>
        <dbReference type="ARBA" id="ARBA00022630"/>
    </source>
</evidence>
<evidence type="ECO:0000256" key="10">
    <source>
        <dbReference type="ARBA" id="ARBA00022842"/>
    </source>
</evidence>
<keyword evidence="8 14" id="KW-0479">Metal-binding</keyword>
<reference evidence="18 19" key="1">
    <citation type="submission" date="2015-08" db="EMBL/GenBank/DDBJ databases">
        <title>Draft Genome Sequence of Bacillus vietnamensis UCD-SED5.</title>
        <authorList>
            <person name="Lee R.D."/>
            <person name="Jospin G."/>
            <person name="Lang J.M."/>
            <person name="Coil D.A."/>
            <person name="Eisen J.A."/>
        </authorList>
    </citation>
    <scope>NUCLEOTIDE SEQUENCE [LARGE SCALE GENOMIC DNA]</scope>
    <source>
        <strain evidence="18 19">UCD-SED5</strain>
    </source>
</reference>
<protein>
    <recommendedName>
        <fullName evidence="4 14">Acetolactate synthase</fullName>
        <ecNumber evidence="4 14">2.2.1.6</ecNumber>
    </recommendedName>
</protein>
<comment type="pathway">
    <text evidence="1 14">Amino-acid biosynthesis; L-isoleucine biosynthesis; L-isoleucine from 2-oxobutanoate: step 1/4.</text>
</comment>
<comment type="cofactor">
    <cofactor evidence="14">
        <name>thiamine diphosphate</name>
        <dbReference type="ChEBI" id="CHEBI:58937"/>
    </cofactor>
    <text evidence="14">Binds 1 thiamine pyrophosphate per subunit.</text>
</comment>
<dbReference type="FunFam" id="3.40.50.970:FF:000007">
    <property type="entry name" value="Acetolactate synthase"/>
    <property type="match status" value="1"/>
</dbReference>
<dbReference type="InterPro" id="IPR000399">
    <property type="entry name" value="TPP-bd_CS"/>
</dbReference>
<dbReference type="Pfam" id="PF02776">
    <property type="entry name" value="TPP_enzyme_N"/>
    <property type="match status" value="1"/>
</dbReference>
<dbReference type="InterPro" id="IPR029035">
    <property type="entry name" value="DHS-like_NAD/FAD-binding_dom"/>
</dbReference>
<dbReference type="InterPro" id="IPR039368">
    <property type="entry name" value="AHAS_TPP"/>
</dbReference>
<comment type="pathway">
    <text evidence="2 14">Amino-acid biosynthesis; L-valine biosynthesis; L-valine from pyruvate: step 1/4.</text>
</comment>
<dbReference type="UniPathway" id="UPA00049">
    <property type="reaction ID" value="UER00059"/>
</dbReference>
<dbReference type="RefSeq" id="WP_060671501.1">
    <property type="nucleotide sequence ID" value="NZ_LIXZ01000003.1"/>
</dbReference>
<dbReference type="eggNOG" id="COG0028">
    <property type="taxonomic scope" value="Bacteria"/>
</dbReference>
<dbReference type="PATRIC" id="fig|218284.4.peg.2235"/>
<dbReference type="InterPro" id="IPR029061">
    <property type="entry name" value="THDP-binding"/>
</dbReference>
<dbReference type="Pfam" id="PF00205">
    <property type="entry name" value="TPP_enzyme_M"/>
    <property type="match status" value="1"/>
</dbReference>
<sequence>MRAKVEAELASQKLAEYVNGADMLMKSLKEEKVEILFGYPGGAVLPIYDALYKAPIKHVLARHEQGAIHAAEGYARVSGKPGVVIATSGPGATNLVTGIADAMMDSLPLVVFTGQVASGVIGTDAFQEADVVGITMPITKHNYQVRDLKDLPRIVKEAFHIASTGRPGPVLVDIPKDLTLQQAYPVHEVEMDLPGYQPNFQPNPLQIKKLVDAIKVSKQPVILAGAGVLHGKATEELRTFAEQYDIPVVHTLLGLGGFPADHSLFLGMAGMHGCYASNMALHECDLLINIGARFDDRLTGNLATFAPRAKVVHIDIDPAEIGKNVETQIPIVADAKQALARLLQHETEKPDFDAWHQHLQSYKKEYPFWYNQAHDVLSPQRLIEQVYEMTNGEAVVTTDVGQHQMWAAQYYSFKKPNNWVTSGGLGTMGFGFPAAIGAQLANPDNTVVAFVGDGGFQMTLQELVLLKELNLPVKVVLLNNGTLGMVRQWQETFFEKRYSQSVFSTQPDFVKLAESYGIKGYKVKTQEEVDTVLKEALTSDEPVLIDCWVNPKENVYPMVAPGKGLHEMLGVKP</sequence>
<dbReference type="UniPathway" id="UPA00047">
    <property type="reaction ID" value="UER00055"/>
</dbReference>
<evidence type="ECO:0000256" key="8">
    <source>
        <dbReference type="ARBA" id="ARBA00022723"/>
    </source>
</evidence>
<feature type="domain" description="Thiamine pyrophosphate enzyme central" evidence="15">
    <location>
        <begin position="207"/>
        <end position="342"/>
    </location>
</feature>
<dbReference type="InterPro" id="IPR012001">
    <property type="entry name" value="Thiamin_PyroP_enz_TPP-bd_dom"/>
</dbReference>
<keyword evidence="11 14" id="KW-0786">Thiamine pyrophosphate</keyword>
<dbReference type="PROSITE" id="PS00187">
    <property type="entry name" value="TPP_ENZYMES"/>
    <property type="match status" value="1"/>
</dbReference>
<keyword evidence="12 14" id="KW-0100">Branched-chain amino acid biosynthesis</keyword>
<dbReference type="Gene3D" id="3.40.50.970">
    <property type="match status" value="2"/>
</dbReference>
<dbReference type="EC" id="2.2.1.6" evidence="4 14"/>